<dbReference type="PANTHER" id="PTHR23155:SF1238">
    <property type="entry name" value="TOMV SUSCEPTIBLE PROTEIN TM-2"/>
    <property type="match status" value="1"/>
</dbReference>
<evidence type="ECO:0000313" key="11">
    <source>
        <dbReference type="RefSeq" id="XP_039117885.1"/>
    </source>
</evidence>
<protein>
    <submittedName>
        <fullName evidence="11">Disease resistance RPP8-like protein 3</fullName>
    </submittedName>
</protein>
<keyword evidence="2" id="KW-0433">Leucine-rich repeat</keyword>
<dbReference type="RefSeq" id="XP_039117885.1">
    <property type="nucleotide sequence ID" value="XM_039261951.1"/>
</dbReference>
<dbReference type="InterPro" id="IPR032675">
    <property type="entry name" value="LRR_dom_sf"/>
</dbReference>
<feature type="domain" description="Disease resistance R13L4/SHOC-2-like LRR" evidence="9">
    <location>
        <begin position="1249"/>
        <end position="1533"/>
    </location>
</feature>
<dbReference type="InterPro" id="IPR044974">
    <property type="entry name" value="Disease_R_plants"/>
</dbReference>
<dbReference type="GO" id="GO:0043531">
    <property type="term" value="F:ADP binding"/>
    <property type="evidence" value="ECO:0007669"/>
    <property type="project" value="InterPro"/>
</dbReference>
<dbReference type="Gene3D" id="3.40.50.300">
    <property type="entry name" value="P-loop containing nucleotide triphosphate hydrolases"/>
    <property type="match status" value="2"/>
</dbReference>
<feature type="domain" description="Disease resistance N-terminal" evidence="7">
    <location>
        <begin position="5"/>
        <end position="92"/>
    </location>
</feature>
<dbReference type="Gene3D" id="1.10.10.10">
    <property type="entry name" value="Winged helix-like DNA-binding domain superfamily/Winged helix DNA-binding domain"/>
    <property type="match status" value="1"/>
</dbReference>
<evidence type="ECO:0000256" key="3">
    <source>
        <dbReference type="ARBA" id="ARBA00022737"/>
    </source>
</evidence>
<feature type="domain" description="NB-ARC" evidence="6">
    <location>
        <begin position="167"/>
        <end position="336"/>
    </location>
</feature>
<feature type="domain" description="NB-ARC" evidence="6">
    <location>
        <begin position="1030"/>
        <end position="1104"/>
    </location>
</feature>
<evidence type="ECO:0000259" key="8">
    <source>
        <dbReference type="Pfam" id="PF23559"/>
    </source>
</evidence>
<gene>
    <name evidence="11" type="primary">LOC120253666</name>
</gene>
<dbReference type="Proteomes" id="UP001515500">
    <property type="component" value="Unplaced"/>
</dbReference>
<dbReference type="PANTHER" id="PTHR23155">
    <property type="entry name" value="DISEASE RESISTANCE PROTEIN RP"/>
    <property type="match status" value="1"/>
</dbReference>
<accession>A0AB40AS31</accession>
<dbReference type="InterPro" id="IPR038005">
    <property type="entry name" value="RX-like_CC"/>
</dbReference>
<feature type="domain" description="Disease resistance R13L4/SHOC-2-like LRR" evidence="9">
    <location>
        <begin position="561"/>
        <end position="840"/>
    </location>
</feature>
<proteinExistence type="inferred from homology"/>
<dbReference type="GO" id="GO:0009626">
    <property type="term" value="P:plant-type hypersensitive response"/>
    <property type="evidence" value="ECO:0007669"/>
    <property type="project" value="UniProtKB-ARBA"/>
</dbReference>
<evidence type="ECO:0000256" key="5">
    <source>
        <dbReference type="ARBA" id="ARBA00022821"/>
    </source>
</evidence>
<dbReference type="InterPro" id="IPR055414">
    <property type="entry name" value="LRR_R13L4/SHOC2-like"/>
</dbReference>
<comment type="similarity">
    <text evidence="1">Belongs to the disease resistance NB-LRR family.</text>
</comment>
<feature type="domain" description="Disease resistance protein winged helix" evidence="8">
    <location>
        <begin position="424"/>
        <end position="493"/>
    </location>
</feature>
<evidence type="ECO:0000259" key="7">
    <source>
        <dbReference type="Pfam" id="PF18052"/>
    </source>
</evidence>
<feature type="domain" description="Disease resistance N-terminal" evidence="7">
    <location>
        <begin position="902"/>
        <end position="952"/>
    </location>
</feature>
<keyword evidence="10" id="KW-1185">Reference proteome</keyword>
<dbReference type="Pfam" id="PF00931">
    <property type="entry name" value="NB-ARC"/>
    <property type="match status" value="2"/>
</dbReference>
<feature type="domain" description="Disease resistance protein winged helix" evidence="8">
    <location>
        <begin position="1110"/>
        <end position="1179"/>
    </location>
</feature>
<evidence type="ECO:0000256" key="1">
    <source>
        <dbReference type="ARBA" id="ARBA00008894"/>
    </source>
</evidence>
<dbReference type="GO" id="GO:0042742">
    <property type="term" value="P:defense response to bacterium"/>
    <property type="evidence" value="ECO:0007669"/>
    <property type="project" value="UniProtKB-ARBA"/>
</dbReference>
<evidence type="ECO:0000256" key="2">
    <source>
        <dbReference type="ARBA" id="ARBA00022614"/>
    </source>
</evidence>
<sequence length="1581" mass="181127">MADAAVGFVVRKLGELLAQEAINLYGVSDQVEWLERELGRMQCFLKDADAKKNKGDERVKNWVKEMRDLAFEVEDIVDTFMYFKLRRPERDGCIGFIERFVFIFHELVSRHKVHVDVEGIKTKLQELSRSREVYGISNIGTTSQSRSQNVIPILPQLSDDIDMVGFDDEKKKIVQELVDMNNANRSVISMVGMGGLGKTTLAKSVYNDLEVKRSFDIFAWVIISQEYTIHEVLKRIKSEVSATPLADTIQDLSVAISEKLKKGKYLIVLDDVWKEDAWTELLKVFPDVNNGSRVIITTRFLNIAKIADPTIQPHELRLLNIKESKELFLRKVFPRQNTETCCSDELLDSAHQLVKRCGGLPLALVVLGGLVSTKPQTKDAWHKVVESMKRQFVKGGDKCLEILALSYNDLPHYLKSCFLYFGCFGEDMNIPSKTVIRLWSAEGFLPTENGKTIEESGFDCLVELAQRCLIQVTEHEYDDGVKYCQIHDLLRDMCISEAKDNRFLEIYQNDTVDRATMQNAARRLIIFNEIKTLNYYNSKLRGLFYSLGSYQRLDFTALNGQLGKFKLLRVLYVNKLVISEFPSEIKSLIHLRYLELHVGRLKEVPSWIGDLRNLQTFIIHGFSEKIPDSLWTIANLRHVYLEGTSTDVPLNMGNDVPKNLQTLVGLNAGPWIENTLPKLTNLCELSINEVPNKHVDALASSLQKLGRLASFSIINYPYSRNAIRLDNIITAFSNQHCLKKLYLKGCLKSEQLPDNDEFPQQLVELHLSYVGLKQDPMATLEKLTRLKHLRLDRAYRGEKMKCSATGFPQLLSFRISCLDKLEKWKIEENAMPCLKSLGIYDCSRLKMIPEGLKNVPLRQLKLSDMPEEFKTRMKENTGEDWYKIQHVPNISIKNENWGECSAECFLKDADAKKNKGDGERVKGWVTDMRDLAFEAEDIIDTFMYFKLRRQQKQPGCNGFIKRFVFIFDELVSRHNVHVDVKGIKSKLHELSDSRALYDISNIGTTSQSRSPGEIPILPQLSDDIDMIGFDDEKNMIVQELVDINNANRSVISIVGIGSLGKTTLAKSIYNDDEVKRSFGIFAWVIISQQYTIHEILKRISMNFSLFWCRFQRGHDYRCKTLLGSWSAYDFLPVKNGKTTEEVGLDCLEDLAQRCMVQITGREYDDSANYCRIHDVLRDMCIREAKENRYFEIYKNNDTVDYVTMSNAARRLVVYNEIDILNYSNSMLRGLFYGGEGFSNHLAFSALKGHLGRFKYLRVLILNAPDMSEFPSEIKSLLHLRYLQLHVLRLKEVPSWIGHLCNLQTFILHGGDLEKISDSLWTIGNLRHVQLPKSLADPNMGNNIPKNLQTLEGVKAGSWIENTLPNLTNLCKLEICNVSNYHADALSSSLQKLCRLASFSITNNPYGNEIPSDNIITAFSNQHCLRNLYIYGSLNRKQLPHNDVFPQQLVSLHLACSKLEQDPMATLEQLPCLKYLRLGVDSYTGKQMICSATGFPQLLSLEIEYLKELEEWKIEEKAMSCLKSLKIRGCKRLKMIPEGLKNVPLDQLILEHMPEEFVSRIKENTGEDWYKTRHVPNISIFL</sequence>
<name>A0AB40AS31_DIOCR</name>
<dbReference type="InterPro" id="IPR036388">
    <property type="entry name" value="WH-like_DNA-bd_sf"/>
</dbReference>
<keyword evidence="3" id="KW-0677">Repeat</keyword>
<dbReference type="PRINTS" id="PR00364">
    <property type="entry name" value="DISEASERSIST"/>
</dbReference>
<dbReference type="Gene3D" id="1.20.5.4130">
    <property type="match status" value="2"/>
</dbReference>
<dbReference type="SUPFAM" id="SSF52058">
    <property type="entry name" value="L domain-like"/>
    <property type="match status" value="2"/>
</dbReference>
<dbReference type="Pfam" id="PF23559">
    <property type="entry name" value="WHD_DRP"/>
    <property type="match status" value="2"/>
</dbReference>
<keyword evidence="5" id="KW-0611">Plant defense</keyword>
<evidence type="ECO:0000256" key="4">
    <source>
        <dbReference type="ARBA" id="ARBA00022741"/>
    </source>
</evidence>
<dbReference type="InterPro" id="IPR042197">
    <property type="entry name" value="Apaf_helical"/>
</dbReference>
<evidence type="ECO:0000259" key="6">
    <source>
        <dbReference type="Pfam" id="PF00931"/>
    </source>
</evidence>
<organism evidence="10 11">
    <name type="scientific">Dioscorea cayennensis subsp. rotundata</name>
    <name type="common">White Guinea yam</name>
    <name type="synonym">Dioscorea rotundata</name>
    <dbReference type="NCBI Taxonomy" id="55577"/>
    <lineage>
        <taxon>Eukaryota</taxon>
        <taxon>Viridiplantae</taxon>
        <taxon>Streptophyta</taxon>
        <taxon>Embryophyta</taxon>
        <taxon>Tracheophyta</taxon>
        <taxon>Spermatophyta</taxon>
        <taxon>Magnoliopsida</taxon>
        <taxon>Liliopsida</taxon>
        <taxon>Dioscoreales</taxon>
        <taxon>Dioscoreaceae</taxon>
        <taxon>Dioscorea</taxon>
    </lineage>
</organism>
<reference evidence="11" key="1">
    <citation type="submission" date="2025-08" db="UniProtKB">
        <authorList>
            <consortium name="RefSeq"/>
        </authorList>
    </citation>
    <scope>IDENTIFICATION</scope>
</reference>
<keyword evidence="4" id="KW-0547">Nucleotide-binding</keyword>
<dbReference type="GeneID" id="120253666"/>
<dbReference type="Pfam" id="PF18052">
    <property type="entry name" value="Rx_N"/>
    <property type="match status" value="2"/>
</dbReference>
<dbReference type="Gene3D" id="3.80.10.10">
    <property type="entry name" value="Ribonuclease Inhibitor"/>
    <property type="match status" value="4"/>
</dbReference>
<evidence type="ECO:0000259" key="9">
    <source>
        <dbReference type="Pfam" id="PF23598"/>
    </source>
</evidence>
<dbReference type="Pfam" id="PF23598">
    <property type="entry name" value="LRR_14"/>
    <property type="match status" value="2"/>
</dbReference>
<dbReference type="Gene3D" id="1.10.8.430">
    <property type="entry name" value="Helical domain of apoptotic protease-activating factors"/>
    <property type="match status" value="1"/>
</dbReference>
<dbReference type="InterPro" id="IPR002182">
    <property type="entry name" value="NB-ARC"/>
</dbReference>
<dbReference type="InterPro" id="IPR027417">
    <property type="entry name" value="P-loop_NTPase"/>
</dbReference>
<dbReference type="SUPFAM" id="SSF52540">
    <property type="entry name" value="P-loop containing nucleoside triphosphate hydrolases"/>
    <property type="match status" value="2"/>
</dbReference>
<dbReference type="CDD" id="cd14798">
    <property type="entry name" value="RX-CC_like"/>
    <property type="match status" value="2"/>
</dbReference>
<dbReference type="FunFam" id="3.40.50.300:FF:001091">
    <property type="entry name" value="Probable disease resistance protein At1g61300"/>
    <property type="match status" value="1"/>
</dbReference>
<dbReference type="InterPro" id="IPR058922">
    <property type="entry name" value="WHD_DRP"/>
</dbReference>
<dbReference type="InterPro" id="IPR041118">
    <property type="entry name" value="Rx_N"/>
</dbReference>
<evidence type="ECO:0000313" key="10">
    <source>
        <dbReference type="Proteomes" id="UP001515500"/>
    </source>
</evidence>
<dbReference type="GO" id="GO:0002758">
    <property type="term" value="P:innate immune response-activating signaling pathway"/>
    <property type="evidence" value="ECO:0007669"/>
    <property type="project" value="UniProtKB-ARBA"/>
</dbReference>
<dbReference type="FunFam" id="1.10.10.10:FF:000322">
    <property type="entry name" value="Probable disease resistance protein At1g63360"/>
    <property type="match status" value="1"/>
</dbReference>